<dbReference type="AlphaFoldDB" id="A0A2M8KEP7"/>
<organism evidence="1 2">
    <name type="scientific">Candidatus Portnoybacteria bacterium CG10_big_fil_rev_8_21_14_0_10_36_7</name>
    <dbReference type="NCBI Taxonomy" id="1974812"/>
    <lineage>
        <taxon>Bacteria</taxon>
        <taxon>Candidatus Portnoyibacteriota</taxon>
    </lineage>
</organism>
<proteinExistence type="predicted"/>
<dbReference type="EMBL" id="PFDW01000020">
    <property type="protein sequence ID" value="PJE58401.1"/>
    <property type="molecule type" value="Genomic_DNA"/>
</dbReference>
<evidence type="ECO:0000313" key="1">
    <source>
        <dbReference type="EMBL" id="PJE58401.1"/>
    </source>
</evidence>
<comment type="caution">
    <text evidence="1">The sequence shown here is derived from an EMBL/GenBank/DDBJ whole genome shotgun (WGS) entry which is preliminary data.</text>
</comment>
<accession>A0A2M8KEP7</accession>
<sequence length="129" mass="14842">MWRIGIFIIIESVIAKWQYRWSLLPQYVYLKFDARTKNMSIYSGLFKPLLSGHPSEAMIQYVGVCYGETVWEKVTSFSLRKPEDMLLTKNHHNQLSMHMGSCPKCLSKLVKSLGATSIYASCETEITLQ</sequence>
<gene>
    <name evidence="1" type="ORF">COU81_01020</name>
</gene>
<dbReference type="Proteomes" id="UP000231450">
    <property type="component" value="Unassembled WGS sequence"/>
</dbReference>
<reference evidence="2" key="1">
    <citation type="submission" date="2017-09" db="EMBL/GenBank/DDBJ databases">
        <title>Depth-based differentiation of microbial function through sediment-hosted aquifers and enrichment of novel symbionts in the deep terrestrial subsurface.</title>
        <authorList>
            <person name="Probst A.J."/>
            <person name="Ladd B."/>
            <person name="Jarett J.K."/>
            <person name="Geller-Mcgrath D.E."/>
            <person name="Sieber C.M.K."/>
            <person name="Emerson J.B."/>
            <person name="Anantharaman K."/>
            <person name="Thomas B.C."/>
            <person name="Malmstrom R."/>
            <person name="Stieglmeier M."/>
            <person name="Klingl A."/>
            <person name="Woyke T."/>
            <person name="Ryan C.M."/>
            <person name="Banfield J.F."/>
        </authorList>
    </citation>
    <scope>NUCLEOTIDE SEQUENCE [LARGE SCALE GENOMIC DNA]</scope>
</reference>
<name>A0A2M8KEP7_9BACT</name>
<protein>
    <submittedName>
        <fullName evidence="1">Uncharacterized protein</fullName>
    </submittedName>
</protein>
<evidence type="ECO:0000313" key="2">
    <source>
        <dbReference type="Proteomes" id="UP000231450"/>
    </source>
</evidence>